<dbReference type="SUPFAM" id="SSF51735">
    <property type="entry name" value="NAD(P)-binding Rossmann-fold domains"/>
    <property type="match status" value="1"/>
</dbReference>
<evidence type="ECO:0000256" key="2">
    <source>
        <dbReference type="SAM" id="Phobius"/>
    </source>
</evidence>
<keyword evidence="4" id="KW-1185">Reference proteome</keyword>
<protein>
    <submittedName>
        <fullName evidence="3">Uncharacterized protein</fullName>
    </submittedName>
</protein>
<dbReference type="GO" id="GO:0005789">
    <property type="term" value="C:endoplasmic reticulum membrane"/>
    <property type="evidence" value="ECO:0007669"/>
    <property type="project" value="TreeGrafter"/>
</dbReference>
<dbReference type="EMBL" id="JALJOV010001256">
    <property type="protein sequence ID" value="KAK9851138.1"/>
    <property type="molecule type" value="Genomic_DNA"/>
</dbReference>
<dbReference type="Proteomes" id="UP001485043">
    <property type="component" value="Unassembled WGS sequence"/>
</dbReference>
<keyword evidence="2" id="KW-0472">Membrane</keyword>
<sequence>MGASSSRTGGRFSGQHVLITGGSEGIDVTQPDQVCQAVESLLQQHGKIDVVICCAGRSTPGIFLEQDVSIAERTMQLNYFGTHNTLKAVLPHMVQQNSGHAVIISSGVALTTFLGWSSYAPSKWALRGLADTLRNELCWTNVKISIGYPPDTDTPGYATEQMLKPPGCEEVTRAMGSALSSPKQVAACLVRSLEKGRYHLASPDTGQDLLMGSMAGITPRPLLFLAPLLGIFIPLVLAYLRWTMDSVVKKMHGIMCEAGRQEQQQQSGPSAGLLEKRS</sequence>
<dbReference type="GO" id="GO:0047560">
    <property type="term" value="F:3-dehydrosphinganine reductase activity"/>
    <property type="evidence" value="ECO:0007669"/>
    <property type="project" value="TreeGrafter"/>
</dbReference>
<evidence type="ECO:0000313" key="4">
    <source>
        <dbReference type="Proteomes" id="UP001485043"/>
    </source>
</evidence>
<evidence type="ECO:0000313" key="3">
    <source>
        <dbReference type="EMBL" id="KAK9851138.1"/>
    </source>
</evidence>
<proteinExistence type="predicted"/>
<dbReference type="PANTHER" id="PTHR43550:SF3">
    <property type="entry name" value="3-KETODIHYDROSPHINGOSINE REDUCTASE"/>
    <property type="match status" value="1"/>
</dbReference>
<dbReference type="InterPro" id="IPR002347">
    <property type="entry name" value="SDR_fam"/>
</dbReference>
<comment type="caution">
    <text evidence="3">The sequence shown here is derived from an EMBL/GenBank/DDBJ whole genome shotgun (WGS) entry which is preliminary data.</text>
</comment>
<dbReference type="PANTHER" id="PTHR43550">
    <property type="entry name" value="3-KETODIHYDROSPHINGOSINE REDUCTASE"/>
    <property type="match status" value="1"/>
</dbReference>
<dbReference type="GO" id="GO:0006666">
    <property type="term" value="P:3-keto-sphinganine metabolic process"/>
    <property type="evidence" value="ECO:0007669"/>
    <property type="project" value="TreeGrafter"/>
</dbReference>
<name>A0AAW1SQP5_9CHLO</name>
<dbReference type="PRINTS" id="PR00081">
    <property type="entry name" value="GDHRDH"/>
</dbReference>
<dbReference type="Pfam" id="PF00106">
    <property type="entry name" value="adh_short"/>
    <property type="match status" value="1"/>
</dbReference>
<reference evidence="3 4" key="1">
    <citation type="journal article" date="2024" name="Nat. Commun.">
        <title>Phylogenomics reveals the evolutionary origins of lichenization in chlorophyte algae.</title>
        <authorList>
            <person name="Puginier C."/>
            <person name="Libourel C."/>
            <person name="Otte J."/>
            <person name="Skaloud P."/>
            <person name="Haon M."/>
            <person name="Grisel S."/>
            <person name="Petersen M."/>
            <person name="Berrin J.G."/>
            <person name="Delaux P.M."/>
            <person name="Dal Grande F."/>
            <person name="Keller J."/>
        </authorList>
    </citation>
    <scope>NUCLEOTIDE SEQUENCE [LARGE SCALE GENOMIC DNA]</scope>
    <source>
        <strain evidence="3 4">SAG 2523</strain>
    </source>
</reference>
<gene>
    <name evidence="3" type="ORF">WJX84_002472</name>
</gene>
<dbReference type="GO" id="GO:0030148">
    <property type="term" value="P:sphingolipid biosynthetic process"/>
    <property type="evidence" value="ECO:0007669"/>
    <property type="project" value="TreeGrafter"/>
</dbReference>
<keyword evidence="2" id="KW-1133">Transmembrane helix</keyword>
<evidence type="ECO:0000256" key="1">
    <source>
        <dbReference type="SAM" id="MobiDB-lite"/>
    </source>
</evidence>
<dbReference type="InterPro" id="IPR036291">
    <property type="entry name" value="NAD(P)-bd_dom_sf"/>
</dbReference>
<dbReference type="AlphaFoldDB" id="A0AAW1SQP5"/>
<dbReference type="Gene3D" id="3.40.50.720">
    <property type="entry name" value="NAD(P)-binding Rossmann-like Domain"/>
    <property type="match status" value="1"/>
</dbReference>
<feature type="transmembrane region" description="Helical" evidence="2">
    <location>
        <begin position="222"/>
        <end position="242"/>
    </location>
</feature>
<organism evidence="3 4">
    <name type="scientific">Apatococcus fuscideae</name>
    <dbReference type="NCBI Taxonomy" id="2026836"/>
    <lineage>
        <taxon>Eukaryota</taxon>
        <taxon>Viridiplantae</taxon>
        <taxon>Chlorophyta</taxon>
        <taxon>core chlorophytes</taxon>
        <taxon>Trebouxiophyceae</taxon>
        <taxon>Chlorellales</taxon>
        <taxon>Chlorellaceae</taxon>
        <taxon>Apatococcus</taxon>
    </lineage>
</organism>
<keyword evidence="2" id="KW-0812">Transmembrane</keyword>
<feature type="region of interest" description="Disordered" evidence="1">
    <location>
        <begin position="259"/>
        <end position="278"/>
    </location>
</feature>
<accession>A0AAW1SQP5</accession>